<dbReference type="NCBIfam" id="NF006126">
    <property type="entry name" value="PRK08270.1"/>
    <property type="match status" value="1"/>
</dbReference>
<dbReference type="AlphaFoldDB" id="A0A0G1WG81"/>
<dbReference type="NCBIfam" id="TIGR02487">
    <property type="entry name" value="NrdD"/>
    <property type="match status" value="1"/>
</dbReference>
<comment type="caution">
    <text evidence="5">The sequence shown here is derived from an EMBL/GenBank/DDBJ whole genome shotgun (WGS) entry which is preliminary data.</text>
</comment>
<evidence type="ECO:0000256" key="1">
    <source>
        <dbReference type="ARBA" id="ARBA00022741"/>
    </source>
</evidence>
<dbReference type="EMBL" id="LCQO01000026">
    <property type="protein sequence ID" value="KKW17766.1"/>
    <property type="molecule type" value="Genomic_DNA"/>
</dbReference>
<dbReference type="GO" id="GO:0006260">
    <property type="term" value="P:DNA replication"/>
    <property type="evidence" value="ECO:0007669"/>
    <property type="project" value="InterPro"/>
</dbReference>
<dbReference type="PANTHER" id="PTHR21075:SF0">
    <property type="entry name" value="ANAEROBIC RIBONUCLEOSIDE-TRIPHOSPHATE REDUCTASE"/>
    <property type="match status" value="1"/>
</dbReference>
<dbReference type="CDD" id="cd01675">
    <property type="entry name" value="RNR_III"/>
    <property type="match status" value="1"/>
</dbReference>
<evidence type="ECO:0000256" key="2">
    <source>
        <dbReference type="ARBA" id="ARBA00022840"/>
    </source>
</evidence>
<dbReference type="Pfam" id="PF13597">
    <property type="entry name" value="NRDD"/>
    <property type="match status" value="1"/>
</dbReference>
<dbReference type="GO" id="GO:0009265">
    <property type="term" value="P:2'-deoxyribonucleotide biosynthetic process"/>
    <property type="evidence" value="ECO:0007669"/>
    <property type="project" value="TreeGrafter"/>
</dbReference>
<proteinExistence type="predicted"/>
<dbReference type="GO" id="GO:0031250">
    <property type="term" value="C:anaerobic ribonucleoside-triphosphate reductase complex"/>
    <property type="evidence" value="ECO:0007669"/>
    <property type="project" value="TreeGrafter"/>
</dbReference>
<evidence type="ECO:0000313" key="6">
    <source>
        <dbReference type="Proteomes" id="UP000034057"/>
    </source>
</evidence>
<evidence type="ECO:0000256" key="3">
    <source>
        <dbReference type="PROSITE-ProRule" id="PRU00492"/>
    </source>
</evidence>
<keyword evidence="1 3" id="KW-0547">Nucleotide-binding</keyword>
<keyword evidence="2 3" id="KW-0067">ATP-binding</keyword>
<protein>
    <submittedName>
        <fullName evidence="5">Anaerobic ribonucleoside-triphosphate reductase</fullName>
    </submittedName>
</protein>
<sequence length="731" mass="82352">MPKPKLSPITTIIKRNGAVVPFKIEKITSAITKAMRASGEYRDGAPEIVARAVVQALEMEKSINKKFKPSVEGVQDIVEQQLIFKKFPATAKGYIIYREKHAEMRAFATASSLGLVDNYLGEIDWQVKENSNMGYSLQGMNNYVFSEVSKTYWLNKIYPARIREAYESGDLHLHDLGTLSVYCVGWDLQDLLTEGFRGVSDKIESAPAKHFRTALGQMVNFMYTMQGEAAGAIAFSNFDTLLAPFIRYDKLTDKEVKQCLQEFIFNMNVPTRVGFQTPFSNITLDLTPSPNFKDQQVLIGGKEQKEKYGEFQHEMDILNRAFFAVMGEGDAAGRVFTFPIPTVNVTKDFDWDNPNLKGLWEITAKYGIPYFSNFVNSDMKPEDTRSMCCRLRLDIAQLDRRGGGLFGANALTGSVGVVTINLPRLGYRAAHKGKGKNKNPKEQFFALLADQMDIAKESLEIKRKMLEQFTDANLYPYTKFYLRKIKQAYGKYWENHFSTIGLIGMNEAALNLFGEDIGSAEGQAFAAEVLDYMRNRLVQYQKETGNLYNLEATPGEGITYRFPQKDRKLFPNIIVANEKECKKGAQPFYTNSSHLPVHYTDDIVEALNIQDTLQTKYTGGTVVHLFLGERIADPSAVPALVKKICENYRLPYFTLTPTFSVCGSHGYLAGEHALCPTCSRECEIYSRIVGYLRPVSQWNAAKQAEFKVREMYDPTLEAVCETTLQHGASAA</sequence>
<organism evidence="5 6">
    <name type="scientific">Candidatus Kaiserbacteria bacterium GW2011_GWA1_50_28</name>
    <dbReference type="NCBI Taxonomy" id="1618668"/>
    <lineage>
        <taxon>Bacteria</taxon>
        <taxon>Candidatus Kaiseribacteriota</taxon>
    </lineage>
</organism>
<dbReference type="PROSITE" id="PS51161">
    <property type="entry name" value="ATP_CONE"/>
    <property type="match status" value="1"/>
</dbReference>
<dbReference type="InterPro" id="IPR005144">
    <property type="entry name" value="ATP-cone_dom"/>
</dbReference>
<dbReference type="PATRIC" id="fig|1618668.3.peg.369"/>
<gene>
    <name evidence="5" type="ORF">UY59_C0026G0001</name>
</gene>
<reference evidence="5 6" key="1">
    <citation type="journal article" date="2015" name="Nature">
        <title>rRNA introns, odd ribosomes, and small enigmatic genomes across a large radiation of phyla.</title>
        <authorList>
            <person name="Brown C.T."/>
            <person name="Hug L.A."/>
            <person name="Thomas B.C."/>
            <person name="Sharon I."/>
            <person name="Castelle C.J."/>
            <person name="Singh A."/>
            <person name="Wilkins M.J."/>
            <person name="Williams K.H."/>
            <person name="Banfield J.F."/>
        </authorList>
    </citation>
    <scope>NUCLEOTIDE SEQUENCE [LARGE SCALE GENOMIC DNA]</scope>
</reference>
<dbReference type="InterPro" id="IPR012833">
    <property type="entry name" value="NrdD"/>
</dbReference>
<name>A0A0G1WG81_9BACT</name>
<dbReference type="Gene3D" id="3.20.70.20">
    <property type="match status" value="1"/>
</dbReference>
<dbReference type="SUPFAM" id="SSF51998">
    <property type="entry name" value="PFL-like glycyl radical enzymes"/>
    <property type="match status" value="1"/>
</dbReference>
<evidence type="ECO:0000313" key="5">
    <source>
        <dbReference type="EMBL" id="KKW17766.1"/>
    </source>
</evidence>
<dbReference type="GO" id="GO:0008998">
    <property type="term" value="F:ribonucleoside-triphosphate reductase (thioredoxin) activity"/>
    <property type="evidence" value="ECO:0007669"/>
    <property type="project" value="InterPro"/>
</dbReference>
<accession>A0A0G1WG81</accession>
<dbReference type="Proteomes" id="UP000034057">
    <property type="component" value="Unassembled WGS sequence"/>
</dbReference>
<feature type="domain" description="ATP-cone" evidence="4">
    <location>
        <begin position="10"/>
        <end position="105"/>
    </location>
</feature>
<evidence type="ECO:0000259" key="4">
    <source>
        <dbReference type="PROSITE" id="PS51161"/>
    </source>
</evidence>
<dbReference type="Pfam" id="PF03477">
    <property type="entry name" value="ATP-cone"/>
    <property type="match status" value="1"/>
</dbReference>
<dbReference type="GO" id="GO:0004748">
    <property type="term" value="F:ribonucleoside-diphosphate reductase activity, thioredoxin disulfide as acceptor"/>
    <property type="evidence" value="ECO:0007669"/>
    <property type="project" value="TreeGrafter"/>
</dbReference>
<dbReference type="GO" id="GO:0005524">
    <property type="term" value="F:ATP binding"/>
    <property type="evidence" value="ECO:0007669"/>
    <property type="project" value="UniProtKB-UniRule"/>
</dbReference>
<dbReference type="PANTHER" id="PTHR21075">
    <property type="entry name" value="ANAEROBIC RIBONUCLEOSIDE-TRIPHOSPHATE REDUCTASE"/>
    <property type="match status" value="1"/>
</dbReference>